<dbReference type="OrthoDB" id="5566198at2759"/>
<keyword evidence="3" id="KW-0813">Transport</keyword>
<dbReference type="PANTHER" id="PTHR11024">
    <property type="entry name" value="NUCLEAR PORE COMPLEX PROTEIN SEC13 / SEH1 FAMILY MEMBER"/>
    <property type="match status" value="1"/>
</dbReference>
<evidence type="ECO:0000256" key="5">
    <source>
        <dbReference type="ARBA" id="ARBA00022737"/>
    </source>
</evidence>
<evidence type="ECO:0000313" key="13">
    <source>
        <dbReference type="EMBL" id="TFK96769.1"/>
    </source>
</evidence>
<keyword evidence="6" id="KW-0509">mRNA transport</keyword>
<evidence type="ECO:0000256" key="3">
    <source>
        <dbReference type="ARBA" id="ARBA00022448"/>
    </source>
</evidence>
<comment type="similarity">
    <text evidence="2">Belongs to the WD repeat SEC13 family.</text>
</comment>
<dbReference type="PRINTS" id="PR00320">
    <property type="entry name" value="GPROTEINBRPT"/>
</dbReference>
<dbReference type="SUPFAM" id="SSF50978">
    <property type="entry name" value="WD40 repeat-like"/>
    <property type="match status" value="1"/>
</dbReference>
<evidence type="ECO:0000256" key="6">
    <source>
        <dbReference type="ARBA" id="ARBA00022816"/>
    </source>
</evidence>
<dbReference type="GO" id="GO:0035859">
    <property type="term" value="C:Seh1-associated complex"/>
    <property type="evidence" value="ECO:0007669"/>
    <property type="project" value="TreeGrafter"/>
</dbReference>
<dbReference type="GO" id="GO:0015031">
    <property type="term" value="P:protein transport"/>
    <property type="evidence" value="ECO:0007669"/>
    <property type="project" value="UniProtKB-KW"/>
</dbReference>
<dbReference type="Gene3D" id="2.130.10.10">
    <property type="entry name" value="YVTN repeat-like/Quinoprotein amine dehydrogenase"/>
    <property type="match status" value="1"/>
</dbReference>
<keyword evidence="8" id="KW-0811">Translocation</keyword>
<dbReference type="PROSITE" id="PS50294">
    <property type="entry name" value="WD_REPEATS_REGION"/>
    <property type="match status" value="3"/>
</dbReference>
<dbReference type="AlphaFoldDB" id="A0A5C3Q6W9"/>
<dbReference type="Proteomes" id="UP000305067">
    <property type="component" value="Unassembled WGS sequence"/>
</dbReference>
<feature type="repeat" description="WD" evidence="11">
    <location>
        <begin position="54"/>
        <end position="88"/>
    </location>
</feature>
<dbReference type="Pfam" id="PF00400">
    <property type="entry name" value="WD40"/>
    <property type="match status" value="4"/>
</dbReference>
<reference evidence="13 14" key="1">
    <citation type="journal article" date="2019" name="Nat. Ecol. Evol.">
        <title>Megaphylogeny resolves global patterns of mushroom evolution.</title>
        <authorList>
            <person name="Varga T."/>
            <person name="Krizsan K."/>
            <person name="Foldi C."/>
            <person name="Dima B."/>
            <person name="Sanchez-Garcia M."/>
            <person name="Sanchez-Ramirez S."/>
            <person name="Szollosi G.J."/>
            <person name="Szarkandi J.G."/>
            <person name="Papp V."/>
            <person name="Albert L."/>
            <person name="Andreopoulos W."/>
            <person name="Angelini C."/>
            <person name="Antonin V."/>
            <person name="Barry K.W."/>
            <person name="Bougher N.L."/>
            <person name="Buchanan P."/>
            <person name="Buyck B."/>
            <person name="Bense V."/>
            <person name="Catcheside P."/>
            <person name="Chovatia M."/>
            <person name="Cooper J."/>
            <person name="Damon W."/>
            <person name="Desjardin D."/>
            <person name="Finy P."/>
            <person name="Geml J."/>
            <person name="Haridas S."/>
            <person name="Hughes K."/>
            <person name="Justo A."/>
            <person name="Karasinski D."/>
            <person name="Kautmanova I."/>
            <person name="Kiss B."/>
            <person name="Kocsube S."/>
            <person name="Kotiranta H."/>
            <person name="LaButti K.M."/>
            <person name="Lechner B.E."/>
            <person name="Liimatainen K."/>
            <person name="Lipzen A."/>
            <person name="Lukacs Z."/>
            <person name="Mihaltcheva S."/>
            <person name="Morgado L.N."/>
            <person name="Niskanen T."/>
            <person name="Noordeloos M.E."/>
            <person name="Ohm R.A."/>
            <person name="Ortiz-Santana B."/>
            <person name="Ovrebo C."/>
            <person name="Racz N."/>
            <person name="Riley R."/>
            <person name="Savchenko A."/>
            <person name="Shiryaev A."/>
            <person name="Soop K."/>
            <person name="Spirin V."/>
            <person name="Szebenyi C."/>
            <person name="Tomsovsky M."/>
            <person name="Tulloss R.E."/>
            <person name="Uehling J."/>
            <person name="Grigoriev I.V."/>
            <person name="Vagvolgyi C."/>
            <person name="Papp T."/>
            <person name="Martin F.M."/>
            <person name="Miettinen O."/>
            <person name="Hibbett D.S."/>
            <person name="Nagy L.G."/>
        </authorList>
    </citation>
    <scope>NUCLEOTIDE SEQUENCE [LARGE SCALE GENOMIC DNA]</scope>
    <source>
        <strain evidence="13 14">CBS 309.79</strain>
    </source>
</reference>
<dbReference type="InterPro" id="IPR020472">
    <property type="entry name" value="WD40_PAC1"/>
</dbReference>
<dbReference type="STRING" id="1884261.A0A5C3Q6W9"/>
<dbReference type="PROSITE" id="PS50082">
    <property type="entry name" value="WD_REPEATS_2"/>
    <property type="match status" value="4"/>
</dbReference>
<proteinExistence type="inferred from homology"/>
<dbReference type="GO" id="GO:0031080">
    <property type="term" value="C:nuclear pore outer ring"/>
    <property type="evidence" value="ECO:0007669"/>
    <property type="project" value="TreeGrafter"/>
</dbReference>
<evidence type="ECO:0000256" key="10">
    <source>
        <dbReference type="ARBA" id="ARBA00023242"/>
    </source>
</evidence>
<accession>A0A5C3Q6W9</accession>
<feature type="compositionally biased region" description="Polar residues" evidence="12">
    <location>
        <begin position="273"/>
        <end position="291"/>
    </location>
</feature>
<evidence type="ECO:0000256" key="7">
    <source>
        <dbReference type="ARBA" id="ARBA00022927"/>
    </source>
</evidence>
<feature type="region of interest" description="Disordered" evidence="12">
    <location>
        <begin position="404"/>
        <end position="440"/>
    </location>
</feature>
<feature type="compositionally biased region" description="Acidic residues" evidence="12">
    <location>
        <begin position="427"/>
        <end position="440"/>
    </location>
</feature>
<dbReference type="GO" id="GO:0034198">
    <property type="term" value="P:cellular response to amino acid starvation"/>
    <property type="evidence" value="ECO:0007669"/>
    <property type="project" value="TreeGrafter"/>
</dbReference>
<evidence type="ECO:0000256" key="1">
    <source>
        <dbReference type="ARBA" id="ARBA00004567"/>
    </source>
</evidence>
<dbReference type="GO" id="GO:0051028">
    <property type="term" value="P:mRNA transport"/>
    <property type="evidence" value="ECO:0007669"/>
    <property type="project" value="UniProtKB-KW"/>
</dbReference>
<dbReference type="GO" id="GO:0005198">
    <property type="term" value="F:structural molecule activity"/>
    <property type="evidence" value="ECO:0007669"/>
    <property type="project" value="InterPro"/>
</dbReference>
<gene>
    <name evidence="13" type="ORF">BDV98DRAFT_608058</name>
</gene>
<evidence type="ECO:0000256" key="8">
    <source>
        <dbReference type="ARBA" id="ARBA00023010"/>
    </source>
</evidence>
<keyword evidence="10" id="KW-0539">Nucleus</keyword>
<keyword evidence="7" id="KW-0653">Protein transport</keyword>
<evidence type="ECO:0000256" key="4">
    <source>
        <dbReference type="ARBA" id="ARBA00022574"/>
    </source>
</evidence>
<evidence type="ECO:0000313" key="14">
    <source>
        <dbReference type="Proteomes" id="UP000305067"/>
    </source>
</evidence>
<evidence type="ECO:0000256" key="12">
    <source>
        <dbReference type="SAM" id="MobiDB-lite"/>
    </source>
</evidence>
<dbReference type="PANTHER" id="PTHR11024:SF3">
    <property type="entry name" value="NUCLEOPORIN SEH1"/>
    <property type="match status" value="1"/>
</dbReference>
<dbReference type="InterPro" id="IPR036322">
    <property type="entry name" value="WD40_repeat_dom_sf"/>
</dbReference>
<keyword evidence="5" id="KW-0677">Repeat</keyword>
<feature type="compositionally biased region" description="Low complexity" evidence="12">
    <location>
        <begin position="292"/>
        <end position="304"/>
    </location>
</feature>
<evidence type="ECO:0000256" key="9">
    <source>
        <dbReference type="ARBA" id="ARBA00023132"/>
    </source>
</evidence>
<feature type="compositionally biased region" description="Basic and acidic residues" evidence="12">
    <location>
        <begin position="411"/>
        <end position="420"/>
    </location>
</feature>
<feature type="repeat" description="WD" evidence="11">
    <location>
        <begin position="302"/>
        <end position="340"/>
    </location>
</feature>
<dbReference type="InterPro" id="IPR037363">
    <property type="entry name" value="Sec13/Seh1_fam"/>
</dbReference>
<evidence type="ECO:0000256" key="11">
    <source>
        <dbReference type="PROSITE-ProRule" id="PRU00221"/>
    </source>
</evidence>
<organism evidence="13 14">
    <name type="scientific">Pterulicium gracile</name>
    <dbReference type="NCBI Taxonomy" id="1884261"/>
    <lineage>
        <taxon>Eukaryota</taxon>
        <taxon>Fungi</taxon>
        <taxon>Dikarya</taxon>
        <taxon>Basidiomycota</taxon>
        <taxon>Agaricomycotina</taxon>
        <taxon>Agaricomycetes</taxon>
        <taxon>Agaricomycetidae</taxon>
        <taxon>Agaricales</taxon>
        <taxon>Pleurotineae</taxon>
        <taxon>Pterulaceae</taxon>
        <taxon>Pterulicium</taxon>
    </lineage>
</organism>
<feature type="region of interest" description="Disordered" evidence="12">
    <location>
        <begin position="266"/>
        <end position="304"/>
    </location>
</feature>
<feature type="repeat" description="WD" evidence="11">
    <location>
        <begin position="361"/>
        <end position="393"/>
    </location>
</feature>
<dbReference type="InterPro" id="IPR015943">
    <property type="entry name" value="WD40/YVTN_repeat-like_dom_sf"/>
</dbReference>
<name>A0A5C3Q6W9_9AGAR</name>
<keyword evidence="9" id="KW-0906">Nuclear pore complex</keyword>
<dbReference type="InterPro" id="IPR001680">
    <property type="entry name" value="WD40_rpt"/>
</dbReference>
<comment type="subcellular location">
    <subcellularLocation>
        <location evidence="1">Nucleus</location>
        <location evidence="1">Nuclear pore complex</location>
    </subcellularLocation>
</comment>
<keyword evidence="14" id="KW-1185">Reference proteome</keyword>
<keyword evidence="4 11" id="KW-0853">WD repeat</keyword>
<dbReference type="GO" id="GO:1904263">
    <property type="term" value="P:positive regulation of TORC1 signaling"/>
    <property type="evidence" value="ECO:0007669"/>
    <property type="project" value="TreeGrafter"/>
</dbReference>
<sequence length="440" mass="46764">MIQTALLENAHDDLVTDAAYDYYGLKLATCSLDQRIKIWQMDENTRGWVGGDDWKAHDATVSKVAWAHPEFGTILATSSFDRTVKIWENVVDGHAGAANGAGPSSRWVEKAVLVEARGTVRYVEFAPRHYGLKLATVASDSYLRIYECLEPASLTTWQLLDEIDVTALSPRLQSRMQTHSIGTPIQTSLALEGGASASLVAQALANQQPGKSVGMNNKEADGGWCLSWCKERYWGEVLAVGCGTSGVVHVIHLSASRRAATLLALDPHPSASDHPTTPSSSHAAQDALQSTSKPKAPAASKAPPHSSAVVTVSWAPSCGRSYHLVATGGRDGHIRIWKLKPESDDDEEGEGGWSAGLVADFEDHGAPVGKVEWNITGSVLSSVGNDGQVRLWKAMSGGAWRAAGTIGVEQADEKEGRSGEEGAGEGGEGEGMEVDEGEDA</sequence>
<evidence type="ECO:0000256" key="2">
    <source>
        <dbReference type="ARBA" id="ARBA00010102"/>
    </source>
</evidence>
<feature type="repeat" description="WD" evidence="11">
    <location>
        <begin position="8"/>
        <end position="42"/>
    </location>
</feature>
<dbReference type="EMBL" id="ML178855">
    <property type="protein sequence ID" value="TFK96769.1"/>
    <property type="molecule type" value="Genomic_DNA"/>
</dbReference>
<dbReference type="SMART" id="SM00320">
    <property type="entry name" value="WD40"/>
    <property type="match status" value="5"/>
</dbReference>
<protein>
    <submittedName>
        <fullName evidence="13">WD40-repeat-containing domain protein</fullName>
    </submittedName>
</protein>